<evidence type="ECO:0000256" key="2">
    <source>
        <dbReference type="SAM" id="SignalP"/>
    </source>
</evidence>
<name>A0ABR1H5J2_9HYPO</name>
<proteinExistence type="predicted"/>
<dbReference type="CDD" id="cd00920">
    <property type="entry name" value="Cupredoxin"/>
    <property type="match status" value="1"/>
</dbReference>
<evidence type="ECO:0000313" key="3">
    <source>
        <dbReference type="EMBL" id="KAK7416379.1"/>
    </source>
</evidence>
<evidence type="ECO:0000256" key="1">
    <source>
        <dbReference type="SAM" id="MobiDB-lite"/>
    </source>
</evidence>
<keyword evidence="4" id="KW-1185">Reference proteome</keyword>
<feature type="chain" id="PRO_5046499294" description="Cupredoxin" evidence="2">
    <location>
        <begin position="18"/>
        <end position="341"/>
    </location>
</feature>
<dbReference type="InterPro" id="IPR008972">
    <property type="entry name" value="Cupredoxin"/>
</dbReference>
<organism evidence="3 4">
    <name type="scientific">Neonectria magnoliae</name>
    <dbReference type="NCBI Taxonomy" id="2732573"/>
    <lineage>
        <taxon>Eukaryota</taxon>
        <taxon>Fungi</taxon>
        <taxon>Dikarya</taxon>
        <taxon>Ascomycota</taxon>
        <taxon>Pezizomycotina</taxon>
        <taxon>Sordariomycetes</taxon>
        <taxon>Hypocreomycetidae</taxon>
        <taxon>Hypocreales</taxon>
        <taxon>Nectriaceae</taxon>
        <taxon>Neonectria</taxon>
    </lineage>
</organism>
<feature type="compositionally biased region" description="Low complexity" evidence="1">
    <location>
        <begin position="266"/>
        <end position="288"/>
    </location>
</feature>
<dbReference type="PANTHER" id="PTHR34883:SF4">
    <property type="entry name" value="CUPREDOXIN"/>
    <property type="match status" value="1"/>
</dbReference>
<dbReference type="Gene3D" id="2.60.40.420">
    <property type="entry name" value="Cupredoxins - blue copper proteins"/>
    <property type="match status" value="1"/>
</dbReference>
<reference evidence="3 4" key="1">
    <citation type="journal article" date="2025" name="Microbiol. Resour. Announc.">
        <title>Draft genome sequences for Neonectria magnoliae and Neonectria punicea, canker pathogens of Liriodendron tulipifera and Acer saccharum in West Virginia.</title>
        <authorList>
            <person name="Petronek H.M."/>
            <person name="Kasson M.T."/>
            <person name="Metheny A.M."/>
            <person name="Stauder C.M."/>
            <person name="Lovett B."/>
            <person name="Lynch S.C."/>
            <person name="Garnas J.R."/>
            <person name="Kasson L.R."/>
            <person name="Stajich J.E."/>
        </authorList>
    </citation>
    <scope>NUCLEOTIDE SEQUENCE [LARGE SCALE GENOMIC DNA]</scope>
    <source>
        <strain evidence="3 4">NRRL 64651</strain>
    </source>
</reference>
<gene>
    <name evidence="3" type="ORF">QQZ08_012036</name>
</gene>
<dbReference type="Proteomes" id="UP001498421">
    <property type="component" value="Unassembled WGS sequence"/>
</dbReference>
<keyword evidence="2" id="KW-0732">Signal</keyword>
<dbReference type="EMBL" id="JAZAVK010000211">
    <property type="protein sequence ID" value="KAK7416379.1"/>
    <property type="molecule type" value="Genomic_DNA"/>
</dbReference>
<protein>
    <recommendedName>
        <fullName evidence="5">Cupredoxin</fullName>
    </recommendedName>
</protein>
<evidence type="ECO:0008006" key="5">
    <source>
        <dbReference type="Google" id="ProtNLM"/>
    </source>
</evidence>
<accession>A0ABR1H5J2</accession>
<dbReference type="PANTHER" id="PTHR34883">
    <property type="entry name" value="SERINE-RICH PROTEIN, PUTATIVE-RELATED-RELATED"/>
    <property type="match status" value="1"/>
</dbReference>
<evidence type="ECO:0000313" key="4">
    <source>
        <dbReference type="Proteomes" id="UP001498421"/>
    </source>
</evidence>
<comment type="caution">
    <text evidence="3">The sequence shown here is derived from an EMBL/GenBank/DDBJ whole genome shotgun (WGS) entry which is preliminary data.</text>
</comment>
<feature type="signal peptide" evidence="2">
    <location>
        <begin position="1"/>
        <end position="17"/>
    </location>
</feature>
<feature type="region of interest" description="Disordered" evidence="1">
    <location>
        <begin position="260"/>
        <end position="297"/>
    </location>
</feature>
<dbReference type="InterPro" id="IPR052953">
    <property type="entry name" value="Ser-rich/MCO-related"/>
</dbReference>
<sequence>MMFATTLALAMTPLSLALSVRDPNASFLPFRRDHPEENKGVEKWVEEGKGDDKWKEGKGDGKGKEVGKAIEIDLGNSGGRKKYKGGDKTQVVIIWVNAGNGAETTTVNEKVTVTQTITAGAGEGAVATETPVAAQSHTVTVGGPGGLVFQPDQLEKVPIGDTVIFEFLSQNHTVSQSAFDTPCDLLEGGMDSGFMPNPNNTVSPAPQVAMQVMVDTPLWFYCKQGNHCGKGMVFSINPTEDKTQAMFQALAIKQKGEGAETPITDPAATPGEAEAPPAASTTVASAPEGTEAVTPGKGTIGSDGSCVCHVSCAANSFPVEAQGIGAFGGQPGGMDIKMAAL</sequence>
<dbReference type="SUPFAM" id="SSF49503">
    <property type="entry name" value="Cupredoxins"/>
    <property type="match status" value="1"/>
</dbReference>